<dbReference type="PANTHER" id="PTHR47822">
    <property type="entry name" value="CARBOHYDRATE BINDING DOMAIN CONTAINING PROTEIN"/>
    <property type="match status" value="1"/>
</dbReference>
<dbReference type="SUPFAM" id="SSF50978">
    <property type="entry name" value="WD40 repeat-like"/>
    <property type="match status" value="1"/>
</dbReference>
<dbReference type="Pfam" id="PF00400">
    <property type="entry name" value="WD40"/>
    <property type="match status" value="3"/>
</dbReference>
<dbReference type="PROSITE" id="PS50082">
    <property type="entry name" value="WD_REPEATS_2"/>
    <property type="match status" value="3"/>
</dbReference>
<feature type="repeat" description="WD" evidence="1">
    <location>
        <begin position="97"/>
        <end position="138"/>
    </location>
</feature>
<name>A0A1J4KCQ1_9EUKA</name>
<proteinExistence type="predicted"/>
<sequence length="315" mass="35200">MLRFRKKCEATDTEGDIFGISYAFDGSFIGCALSSGHISLYSGSTGRLSYTLEHNKEHLPVTSIRFHPTQPKFFVTASSDGSIINWNIRKSEIIWTIREENNQIFALDLNKTGELVATAGLDTKIRLYDYKTQNLISVFEKSQEADSDIYPGHTNRVFSVIFDPDDSNLMYSAGWDDTIQVWDKRVKGSVHSLFGSHVCSDSLSIFNKKIAAGSWRTRDQLQLWDMRTLTVEKTFTWKSKKHCLVYATRFSKDGQFIFAGGSGSNEFAAFSVSNGSQVCDSLVMKNTVFAIGLSADGKEISIGEGKGRLCTYTIN</sequence>
<dbReference type="InterPro" id="IPR036322">
    <property type="entry name" value="WD40_repeat_dom_sf"/>
</dbReference>
<dbReference type="InterPro" id="IPR001680">
    <property type="entry name" value="WD40_rpt"/>
</dbReference>
<dbReference type="RefSeq" id="XP_068360612.1">
    <property type="nucleotide sequence ID" value="XM_068503673.1"/>
</dbReference>
<organism evidence="2 3">
    <name type="scientific">Tritrichomonas foetus</name>
    <dbReference type="NCBI Taxonomy" id="1144522"/>
    <lineage>
        <taxon>Eukaryota</taxon>
        <taxon>Metamonada</taxon>
        <taxon>Parabasalia</taxon>
        <taxon>Tritrichomonadida</taxon>
        <taxon>Tritrichomonadidae</taxon>
        <taxon>Tritrichomonas</taxon>
    </lineage>
</organism>
<dbReference type="VEuPathDB" id="TrichDB:TRFO_24297"/>
<dbReference type="InterPro" id="IPR015943">
    <property type="entry name" value="WD40/YVTN_repeat-like_dom_sf"/>
</dbReference>
<dbReference type="Gene3D" id="2.130.10.10">
    <property type="entry name" value="YVTN repeat-like/Quinoprotein amine dehydrogenase"/>
    <property type="match status" value="2"/>
</dbReference>
<dbReference type="Proteomes" id="UP000179807">
    <property type="component" value="Unassembled WGS sequence"/>
</dbReference>
<keyword evidence="3" id="KW-1185">Reference proteome</keyword>
<protein>
    <submittedName>
        <fullName evidence="2">WD repeat protein</fullName>
    </submittedName>
</protein>
<gene>
    <name evidence="2" type="ORF">TRFO_24297</name>
</gene>
<evidence type="ECO:0000256" key="1">
    <source>
        <dbReference type="PROSITE-ProRule" id="PRU00221"/>
    </source>
</evidence>
<keyword evidence="1" id="KW-0853">WD repeat</keyword>
<dbReference type="GeneID" id="94838377"/>
<comment type="caution">
    <text evidence="2">The sequence shown here is derived from an EMBL/GenBank/DDBJ whole genome shotgun (WGS) entry which is preliminary data.</text>
</comment>
<dbReference type="PANTHER" id="PTHR47822:SF2">
    <property type="entry name" value="F-BOX AND WD-40 DOMAIN PROTEIN 7"/>
    <property type="match status" value="1"/>
</dbReference>
<dbReference type="AlphaFoldDB" id="A0A1J4KCQ1"/>
<dbReference type="SMART" id="SM00320">
    <property type="entry name" value="WD40"/>
    <property type="match status" value="5"/>
</dbReference>
<dbReference type="EMBL" id="MLAK01000695">
    <property type="protein sequence ID" value="OHT07476.1"/>
    <property type="molecule type" value="Genomic_DNA"/>
</dbReference>
<reference evidence="2" key="1">
    <citation type="submission" date="2016-10" db="EMBL/GenBank/DDBJ databases">
        <authorList>
            <person name="Benchimol M."/>
            <person name="Almeida L.G."/>
            <person name="Vasconcelos A.T."/>
            <person name="Perreira-Neves A."/>
            <person name="Rosa I.A."/>
            <person name="Tasca T."/>
            <person name="Bogo M.R."/>
            <person name="de Souza W."/>
        </authorList>
    </citation>
    <scope>NUCLEOTIDE SEQUENCE [LARGE SCALE GENOMIC DNA]</scope>
    <source>
        <strain evidence="2">K</strain>
    </source>
</reference>
<accession>A0A1J4KCQ1</accession>
<dbReference type="PROSITE" id="PS50294">
    <property type="entry name" value="WD_REPEATS_REGION"/>
    <property type="match status" value="1"/>
</dbReference>
<feature type="repeat" description="WD" evidence="1">
    <location>
        <begin position="61"/>
        <end position="96"/>
    </location>
</feature>
<dbReference type="OrthoDB" id="10251741at2759"/>
<feature type="repeat" description="WD" evidence="1">
    <location>
        <begin position="150"/>
        <end position="183"/>
    </location>
</feature>
<evidence type="ECO:0000313" key="3">
    <source>
        <dbReference type="Proteomes" id="UP000179807"/>
    </source>
</evidence>
<evidence type="ECO:0000313" key="2">
    <source>
        <dbReference type="EMBL" id="OHT07476.1"/>
    </source>
</evidence>